<dbReference type="PANTHER" id="PTHR14885:SF1">
    <property type="entry name" value="CILIA- AND FLAGELLA-ASSOCIATED PROTEIN 43"/>
    <property type="match status" value="1"/>
</dbReference>
<dbReference type="Pfam" id="PF25828">
    <property type="entry name" value="CC_Cfap43"/>
    <property type="match status" value="1"/>
</dbReference>
<feature type="compositionally biased region" description="Basic and acidic residues" evidence="10">
    <location>
        <begin position="331"/>
        <end position="342"/>
    </location>
</feature>
<evidence type="ECO:0000256" key="4">
    <source>
        <dbReference type="ARBA" id="ARBA00022574"/>
    </source>
</evidence>
<keyword evidence="7" id="KW-0206">Cytoskeleton</keyword>
<evidence type="ECO:0000313" key="12">
    <source>
        <dbReference type="Proteomes" id="UP000265515"/>
    </source>
</evidence>
<evidence type="ECO:0000313" key="11">
    <source>
        <dbReference type="EMBL" id="GBG67819.1"/>
    </source>
</evidence>
<dbReference type="GO" id="GO:0005930">
    <property type="term" value="C:axoneme"/>
    <property type="evidence" value="ECO:0007669"/>
    <property type="project" value="TreeGrafter"/>
</dbReference>
<dbReference type="EMBL" id="BFEA01000092">
    <property type="protein sequence ID" value="GBG67819.1"/>
    <property type="molecule type" value="Genomic_DNA"/>
</dbReference>
<name>A0A388KCQ2_CHABU</name>
<feature type="compositionally biased region" description="Basic residues" evidence="10">
    <location>
        <begin position="582"/>
        <end position="596"/>
    </location>
</feature>
<dbReference type="GO" id="GO:0060271">
    <property type="term" value="P:cilium assembly"/>
    <property type="evidence" value="ECO:0007669"/>
    <property type="project" value="TreeGrafter"/>
</dbReference>
<evidence type="ECO:0000256" key="1">
    <source>
        <dbReference type="ARBA" id="ARBA00004138"/>
    </source>
</evidence>
<evidence type="ECO:0000256" key="9">
    <source>
        <dbReference type="SAM" id="Coils"/>
    </source>
</evidence>
<gene>
    <name evidence="11" type="ORF">CBR_g940</name>
</gene>
<dbReference type="PANTHER" id="PTHR14885">
    <property type="entry name" value="CILIA- AND FLAGELLA-ASSOCIATED PROTEIN 43-RELATED"/>
    <property type="match status" value="1"/>
</dbReference>
<evidence type="ECO:0000256" key="7">
    <source>
        <dbReference type="ARBA" id="ARBA00023212"/>
    </source>
</evidence>
<keyword evidence="5" id="KW-0677">Repeat</keyword>
<comment type="subcellular location">
    <subcellularLocation>
        <location evidence="1">Cell projection</location>
        <location evidence="1">Cilium</location>
    </subcellularLocation>
    <subcellularLocation>
        <location evidence="2">Cytoplasm</location>
        <location evidence="2">Cytoskeleton</location>
    </subcellularLocation>
</comment>
<feature type="coiled-coil region" evidence="9">
    <location>
        <begin position="490"/>
        <end position="517"/>
    </location>
</feature>
<evidence type="ECO:0000256" key="2">
    <source>
        <dbReference type="ARBA" id="ARBA00004245"/>
    </source>
</evidence>
<evidence type="ECO:0000256" key="10">
    <source>
        <dbReference type="SAM" id="MobiDB-lite"/>
    </source>
</evidence>
<keyword evidence="3" id="KW-0963">Cytoplasm</keyword>
<reference evidence="11 12" key="1">
    <citation type="journal article" date="2018" name="Cell">
        <title>The Chara Genome: Secondary Complexity and Implications for Plant Terrestrialization.</title>
        <authorList>
            <person name="Nishiyama T."/>
            <person name="Sakayama H."/>
            <person name="Vries J.D."/>
            <person name="Buschmann H."/>
            <person name="Saint-Marcoux D."/>
            <person name="Ullrich K.K."/>
            <person name="Haas F.B."/>
            <person name="Vanderstraeten L."/>
            <person name="Becker D."/>
            <person name="Lang D."/>
            <person name="Vosolsobe S."/>
            <person name="Rombauts S."/>
            <person name="Wilhelmsson P.K.I."/>
            <person name="Janitza P."/>
            <person name="Kern R."/>
            <person name="Heyl A."/>
            <person name="Rumpler F."/>
            <person name="Villalobos L.I.A.C."/>
            <person name="Clay J.M."/>
            <person name="Skokan R."/>
            <person name="Toyoda A."/>
            <person name="Suzuki Y."/>
            <person name="Kagoshima H."/>
            <person name="Schijlen E."/>
            <person name="Tajeshwar N."/>
            <person name="Catarino B."/>
            <person name="Hetherington A.J."/>
            <person name="Saltykova A."/>
            <person name="Bonnot C."/>
            <person name="Breuninger H."/>
            <person name="Symeonidi A."/>
            <person name="Radhakrishnan G.V."/>
            <person name="Van Nieuwerburgh F."/>
            <person name="Deforce D."/>
            <person name="Chang C."/>
            <person name="Karol K.G."/>
            <person name="Hedrich R."/>
            <person name="Ulvskov P."/>
            <person name="Glockner G."/>
            <person name="Delwiche C.F."/>
            <person name="Petrasek J."/>
            <person name="Van de Peer Y."/>
            <person name="Friml J."/>
            <person name="Beilby M."/>
            <person name="Dolan L."/>
            <person name="Kohara Y."/>
            <person name="Sugano S."/>
            <person name="Fujiyama A."/>
            <person name="Delaux P.-M."/>
            <person name="Quint M."/>
            <person name="TheiBen G."/>
            <person name="Hagemann M."/>
            <person name="Harholt J."/>
            <person name="Dunand C."/>
            <person name="Zachgo S."/>
            <person name="Langdale J."/>
            <person name="Maumus F."/>
            <person name="Straeten D.V.D."/>
            <person name="Gould S.B."/>
            <person name="Rensing S.A."/>
        </authorList>
    </citation>
    <scope>NUCLEOTIDE SEQUENCE [LARGE SCALE GENOMIC DNA]</scope>
    <source>
        <strain evidence="11 12">S276</strain>
    </source>
</reference>
<evidence type="ECO:0000256" key="8">
    <source>
        <dbReference type="ARBA" id="ARBA00023273"/>
    </source>
</evidence>
<feature type="region of interest" description="Disordered" evidence="10">
    <location>
        <begin position="293"/>
        <end position="342"/>
    </location>
</feature>
<proteinExistence type="predicted"/>
<keyword evidence="4" id="KW-0853">WD repeat</keyword>
<feature type="region of interest" description="Disordered" evidence="10">
    <location>
        <begin position="577"/>
        <end position="625"/>
    </location>
</feature>
<evidence type="ECO:0000256" key="6">
    <source>
        <dbReference type="ARBA" id="ARBA00023054"/>
    </source>
</evidence>
<accession>A0A388KCQ2</accession>
<comment type="caution">
    <text evidence="11">The sequence shown here is derived from an EMBL/GenBank/DDBJ whole genome shotgun (WGS) entry which is preliminary data.</text>
</comment>
<dbReference type="AlphaFoldDB" id="A0A388KCQ2"/>
<evidence type="ECO:0000256" key="5">
    <source>
        <dbReference type="ARBA" id="ARBA00022737"/>
    </source>
</evidence>
<dbReference type="Proteomes" id="UP000265515">
    <property type="component" value="Unassembled WGS sequence"/>
</dbReference>
<dbReference type="Gramene" id="GBG67819">
    <property type="protein sequence ID" value="GBG67819"/>
    <property type="gene ID" value="CBR_g940"/>
</dbReference>
<feature type="coiled-coil region" evidence="9">
    <location>
        <begin position="544"/>
        <end position="571"/>
    </location>
</feature>
<sequence length="625" mass="70746">MEEKGGLKVTGYGGRGVVMKEEEGLVVVGYGGRVWVMEEEEGLEVVGYGGRVWVMKEEEGLEVVDYGGRVWVMEEEEGLEVVGYGGRVWVMEEEEGLEVVGYGGRVWVMEEGEGLGRSGYGGRVWVIEEGEGLGRSDYGRRVWVMKEQEGLEVVGYGGRVWVMNLTNQRGHGSGYSKTLNITQNSQNEAGTTTKGMIEAEIRCHWKRMKDAEKVVRPPRDETFVEFQSCGLDKYGQVELETALKFRWDSLPSVWHLRQARLLETSNTLLENIQVMETEEELADELWLSKSGRISPEGHGWSGSTMPAGSTDVEDRNVAEGEDENMEQLEGGSKRRTSEAKPSIDMDKLTATWQRVGGDSPEDAAALEKVADNRVFINCLDVEDINADITESNDQKVMMMNGLCQSRKDIFAVKWQLQKQDLQLEQLRQEIQELQLFRGTKEILQSLRTEQDIIRNTEAVRLEHQLHADQAIKVAWIEKSEKFVKERGVRIKRSMEENREFKQKLDQAEAALKECSRVASMRIPPALGENSPARQWARFLALMSCSELKDIIKTQKEELDEVRQKALALRRKSFPFIDQNQTTRRRPVSASVNKRRPMSAVPVYQRRPGTSPAAFSSRNRPVSAGA</sequence>
<evidence type="ECO:0000256" key="3">
    <source>
        <dbReference type="ARBA" id="ARBA00022490"/>
    </source>
</evidence>
<keyword evidence="8" id="KW-0966">Cell projection</keyword>
<protein>
    <submittedName>
        <fullName evidence="11">Uncharacterized protein</fullName>
    </submittedName>
</protein>
<keyword evidence="6 9" id="KW-0175">Coiled coil</keyword>
<organism evidence="11 12">
    <name type="scientific">Chara braunii</name>
    <name type="common">Braun's stonewort</name>
    <dbReference type="NCBI Taxonomy" id="69332"/>
    <lineage>
        <taxon>Eukaryota</taxon>
        <taxon>Viridiplantae</taxon>
        <taxon>Streptophyta</taxon>
        <taxon>Charophyceae</taxon>
        <taxon>Charales</taxon>
        <taxon>Characeae</taxon>
        <taxon>Chara</taxon>
    </lineage>
</organism>
<keyword evidence="12" id="KW-1185">Reference proteome</keyword>